<protein>
    <submittedName>
        <fullName evidence="1">Uncharacterized protein</fullName>
    </submittedName>
</protein>
<gene>
    <name evidence="1" type="ORF">D9757_000351</name>
</gene>
<accession>A0A8H5I2F2</accession>
<reference evidence="1 2" key="1">
    <citation type="journal article" date="2020" name="ISME J.">
        <title>Uncovering the hidden diversity of litter-decomposition mechanisms in mushroom-forming fungi.</title>
        <authorList>
            <person name="Floudas D."/>
            <person name="Bentzer J."/>
            <person name="Ahren D."/>
            <person name="Johansson T."/>
            <person name="Persson P."/>
            <person name="Tunlid A."/>
        </authorList>
    </citation>
    <scope>NUCLEOTIDE SEQUENCE [LARGE SCALE GENOMIC DNA]</scope>
    <source>
        <strain evidence="1 2">CBS 406.79</strain>
    </source>
</reference>
<evidence type="ECO:0000313" key="1">
    <source>
        <dbReference type="EMBL" id="KAF5393912.1"/>
    </source>
</evidence>
<dbReference type="EMBL" id="JAACJN010000001">
    <property type="protein sequence ID" value="KAF5393912.1"/>
    <property type="molecule type" value="Genomic_DNA"/>
</dbReference>
<evidence type="ECO:0000313" key="2">
    <source>
        <dbReference type="Proteomes" id="UP000518752"/>
    </source>
</evidence>
<proteinExistence type="predicted"/>
<keyword evidence="2" id="KW-1185">Reference proteome</keyword>
<name>A0A8H5I2F2_9AGAR</name>
<organism evidence="1 2">
    <name type="scientific">Collybiopsis confluens</name>
    <dbReference type="NCBI Taxonomy" id="2823264"/>
    <lineage>
        <taxon>Eukaryota</taxon>
        <taxon>Fungi</taxon>
        <taxon>Dikarya</taxon>
        <taxon>Basidiomycota</taxon>
        <taxon>Agaricomycotina</taxon>
        <taxon>Agaricomycetes</taxon>
        <taxon>Agaricomycetidae</taxon>
        <taxon>Agaricales</taxon>
        <taxon>Marasmiineae</taxon>
        <taxon>Omphalotaceae</taxon>
        <taxon>Collybiopsis</taxon>
    </lineage>
</organism>
<comment type="caution">
    <text evidence="1">The sequence shown here is derived from an EMBL/GenBank/DDBJ whole genome shotgun (WGS) entry which is preliminary data.</text>
</comment>
<dbReference type="AlphaFoldDB" id="A0A8H5I2F2"/>
<dbReference type="Proteomes" id="UP000518752">
    <property type="component" value="Unassembled WGS sequence"/>
</dbReference>
<sequence>MKGQLKMVHVSGFVYALVSLDLPHSSRTSRKDLLRQRNLCGPSSLTGLGAVVNFISLFISTAFQDDISNIVSTALALLYPGNL</sequence>